<dbReference type="InterPro" id="IPR016024">
    <property type="entry name" value="ARM-type_fold"/>
</dbReference>
<sequence>MDESVLRNLLSALETINNAATTNNARQQAQEYCETLKRDPAGPLYGYYLAHKDNQQPDIVRHFGLSLMENTARYKWSDASLTPELKGQIRMNVMALASEVLDCDH</sequence>
<comment type="caution">
    <text evidence="2">The sequence shown here is derived from an EMBL/GenBank/DDBJ whole genome shotgun (WGS) entry which is preliminary data.</text>
</comment>
<dbReference type="OrthoDB" id="2428718at2759"/>
<feature type="domain" description="Importin N-terminal" evidence="1">
    <location>
        <begin position="29"/>
        <end position="94"/>
    </location>
</feature>
<protein>
    <recommendedName>
        <fullName evidence="1">Importin N-terminal domain-containing protein</fullName>
    </recommendedName>
</protein>
<evidence type="ECO:0000313" key="3">
    <source>
        <dbReference type="Proteomes" id="UP000707451"/>
    </source>
</evidence>
<evidence type="ECO:0000313" key="2">
    <source>
        <dbReference type="EMBL" id="KAG9070464.1"/>
    </source>
</evidence>
<keyword evidence="3" id="KW-1185">Reference proteome</keyword>
<dbReference type="GO" id="GO:0006886">
    <property type="term" value="P:intracellular protein transport"/>
    <property type="evidence" value="ECO:0007669"/>
    <property type="project" value="InterPro"/>
</dbReference>
<dbReference type="SUPFAM" id="SSF48371">
    <property type="entry name" value="ARM repeat"/>
    <property type="match status" value="1"/>
</dbReference>
<dbReference type="Gene3D" id="1.25.10.10">
    <property type="entry name" value="Leucine-rich Repeat Variant"/>
    <property type="match status" value="1"/>
</dbReference>
<dbReference type="EMBL" id="JAHRHY010000003">
    <property type="protein sequence ID" value="KAG9070464.1"/>
    <property type="molecule type" value="Genomic_DNA"/>
</dbReference>
<gene>
    <name evidence="2" type="ORF">KI688_008000</name>
</gene>
<accession>A0A9P8BVH1</accession>
<dbReference type="InterPro" id="IPR001494">
    <property type="entry name" value="Importin-beta_N"/>
</dbReference>
<proteinExistence type="predicted"/>
<name>A0A9P8BVH1_9FUNG</name>
<dbReference type="GO" id="GO:0031267">
    <property type="term" value="F:small GTPase binding"/>
    <property type="evidence" value="ECO:0007669"/>
    <property type="project" value="InterPro"/>
</dbReference>
<organism evidence="2 3">
    <name type="scientific">Linnemannia hyalina</name>
    <dbReference type="NCBI Taxonomy" id="64524"/>
    <lineage>
        <taxon>Eukaryota</taxon>
        <taxon>Fungi</taxon>
        <taxon>Fungi incertae sedis</taxon>
        <taxon>Mucoromycota</taxon>
        <taxon>Mortierellomycotina</taxon>
        <taxon>Mortierellomycetes</taxon>
        <taxon>Mortierellales</taxon>
        <taxon>Mortierellaceae</taxon>
        <taxon>Linnemannia</taxon>
    </lineage>
</organism>
<reference evidence="2" key="1">
    <citation type="submission" date="2021-06" db="EMBL/GenBank/DDBJ databases">
        <title>Genome Sequence of Mortierella hyaline Strain SCG-10, a Cold-Adapted, Nitrate-Reducing Fungus Isolated from Soil in Minnesota, USA.</title>
        <authorList>
            <person name="Aldossari N."/>
        </authorList>
    </citation>
    <scope>NUCLEOTIDE SEQUENCE</scope>
    <source>
        <strain evidence="2">SCG-10</strain>
    </source>
</reference>
<dbReference type="Proteomes" id="UP000707451">
    <property type="component" value="Unassembled WGS sequence"/>
</dbReference>
<dbReference type="InterPro" id="IPR011989">
    <property type="entry name" value="ARM-like"/>
</dbReference>
<dbReference type="AlphaFoldDB" id="A0A9P8BVH1"/>
<evidence type="ECO:0000259" key="1">
    <source>
        <dbReference type="Pfam" id="PF03810"/>
    </source>
</evidence>
<dbReference type="Pfam" id="PF03810">
    <property type="entry name" value="IBN_N"/>
    <property type="match status" value="1"/>
</dbReference>